<dbReference type="AlphaFoldDB" id="A0A226E4H5"/>
<dbReference type="PANTHER" id="PTHR11214:SF3">
    <property type="entry name" value="BETA-1,3-GALACTOSYLTRANSFERASE 6"/>
    <property type="match status" value="1"/>
</dbReference>
<evidence type="ECO:0000256" key="3">
    <source>
        <dbReference type="ARBA" id="ARBA00022676"/>
    </source>
</evidence>
<dbReference type="OrthoDB" id="115198at2759"/>
<keyword evidence="3 10" id="KW-0328">Glycosyltransferase</keyword>
<comment type="caution">
    <text evidence="11">The sequence shown here is derived from an EMBL/GenBank/DDBJ whole genome shotgun (WGS) entry which is preliminary data.</text>
</comment>
<keyword evidence="9" id="KW-0472">Membrane</keyword>
<dbReference type="Gene3D" id="3.90.550.50">
    <property type="match status" value="1"/>
</dbReference>
<evidence type="ECO:0000256" key="7">
    <source>
        <dbReference type="ARBA" id="ARBA00022989"/>
    </source>
</evidence>
<dbReference type="EMBL" id="LNIX01000007">
    <property type="protein sequence ID" value="OXA52178.1"/>
    <property type="molecule type" value="Genomic_DNA"/>
</dbReference>
<keyword evidence="6" id="KW-0735">Signal-anchor</keyword>
<keyword evidence="12" id="KW-1185">Reference proteome</keyword>
<evidence type="ECO:0000313" key="12">
    <source>
        <dbReference type="Proteomes" id="UP000198287"/>
    </source>
</evidence>
<name>A0A226E4H5_FOLCA</name>
<dbReference type="GO" id="GO:0000139">
    <property type="term" value="C:Golgi membrane"/>
    <property type="evidence" value="ECO:0007669"/>
    <property type="project" value="UniProtKB-SubCell"/>
</dbReference>
<sequence length="368" mass="42317">MIAVHSVFKPGSSMFKNHFCQNLFYSNFSWKKLKRFLRNPKIRKLLVTCFLLMLILLYIFGVKLPHEKSIKAEQVTLQIMSVMGTRLTAVRLLPDKNTTRLQPNFHCNDDLFSIILIKSTPDKYWKRQLIRNTWFKLFSKLNENVKAFFFVGIPAGKEISLNLMSESDNFGDIIIEELDEHHYLQTLKSLRMLKWFNSSNSCLNSRFLIKTDDDSFLHVPNIVNHINSVANAWVNYIGGELHLTDGVTSDPDSEQFTPADWYSEATYPPFVTGPLVVICSEVVPLLLSASLKLPFFHNLDDVFISGILAFDQLQIVPNNIPRIESNNWQLVVRLKMALSLRDLAKTNLAFYCAGEPDFIEELYNQAIA</sequence>
<evidence type="ECO:0000256" key="8">
    <source>
        <dbReference type="ARBA" id="ARBA00023034"/>
    </source>
</evidence>
<dbReference type="STRING" id="158441.A0A226E4H5"/>
<gene>
    <name evidence="11" type="ORF">Fcan01_12890</name>
</gene>
<dbReference type="InterPro" id="IPR002659">
    <property type="entry name" value="Glyco_trans_31"/>
</dbReference>
<keyword evidence="7" id="KW-1133">Transmembrane helix</keyword>
<keyword evidence="4 11" id="KW-0808">Transferase</keyword>
<dbReference type="OMA" id="PTIACEM"/>
<dbReference type="GO" id="GO:0006493">
    <property type="term" value="P:protein O-linked glycosylation"/>
    <property type="evidence" value="ECO:0007669"/>
    <property type="project" value="TreeGrafter"/>
</dbReference>
<proteinExistence type="inferred from homology"/>
<accession>A0A226E4H5</accession>
<evidence type="ECO:0000256" key="9">
    <source>
        <dbReference type="ARBA" id="ARBA00023136"/>
    </source>
</evidence>
<dbReference type="Proteomes" id="UP000198287">
    <property type="component" value="Unassembled WGS sequence"/>
</dbReference>
<keyword evidence="8 10" id="KW-0333">Golgi apparatus</keyword>
<evidence type="ECO:0000256" key="5">
    <source>
        <dbReference type="ARBA" id="ARBA00022692"/>
    </source>
</evidence>
<dbReference type="Pfam" id="PF01762">
    <property type="entry name" value="Galactosyl_T"/>
    <property type="match status" value="1"/>
</dbReference>
<keyword evidence="5" id="KW-0812">Transmembrane</keyword>
<dbReference type="PANTHER" id="PTHR11214">
    <property type="entry name" value="BETA-1,3-N-ACETYLGLUCOSAMINYLTRANSFERASE"/>
    <property type="match status" value="1"/>
</dbReference>
<dbReference type="EC" id="2.4.1.-" evidence="10"/>
<organism evidence="11 12">
    <name type="scientific">Folsomia candida</name>
    <name type="common">Springtail</name>
    <dbReference type="NCBI Taxonomy" id="158441"/>
    <lineage>
        <taxon>Eukaryota</taxon>
        <taxon>Metazoa</taxon>
        <taxon>Ecdysozoa</taxon>
        <taxon>Arthropoda</taxon>
        <taxon>Hexapoda</taxon>
        <taxon>Collembola</taxon>
        <taxon>Entomobryomorpha</taxon>
        <taxon>Isotomoidea</taxon>
        <taxon>Isotomidae</taxon>
        <taxon>Proisotominae</taxon>
        <taxon>Folsomia</taxon>
    </lineage>
</organism>
<evidence type="ECO:0000256" key="2">
    <source>
        <dbReference type="ARBA" id="ARBA00008661"/>
    </source>
</evidence>
<comment type="subcellular location">
    <subcellularLocation>
        <location evidence="1 10">Golgi apparatus membrane</location>
        <topology evidence="1 10">Single-pass type II membrane protein</topology>
    </subcellularLocation>
</comment>
<evidence type="ECO:0000256" key="10">
    <source>
        <dbReference type="RuleBase" id="RU363063"/>
    </source>
</evidence>
<evidence type="ECO:0000256" key="1">
    <source>
        <dbReference type="ARBA" id="ARBA00004323"/>
    </source>
</evidence>
<evidence type="ECO:0000313" key="11">
    <source>
        <dbReference type="EMBL" id="OXA52178.1"/>
    </source>
</evidence>
<protein>
    <recommendedName>
        <fullName evidence="10">Hexosyltransferase</fullName>
        <ecNumber evidence="10">2.4.1.-</ecNumber>
    </recommendedName>
</protein>
<dbReference type="GO" id="GO:0016758">
    <property type="term" value="F:hexosyltransferase activity"/>
    <property type="evidence" value="ECO:0007669"/>
    <property type="project" value="InterPro"/>
</dbReference>
<comment type="similarity">
    <text evidence="2 10">Belongs to the glycosyltransferase 31 family.</text>
</comment>
<reference evidence="11 12" key="1">
    <citation type="submission" date="2015-12" db="EMBL/GenBank/DDBJ databases">
        <title>The genome of Folsomia candida.</title>
        <authorList>
            <person name="Faddeeva A."/>
            <person name="Derks M.F."/>
            <person name="Anvar Y."/>
            <person name="Smit S."/>
            <person name="Van Straalen N."/>
            <person name="Roelofs D."/>
        </authorList>
    </citation>
    <scope>NUCLEOTIDE SEQUENCE [LARGE SCALE GENOMIC DNA]</scope>
    <source>
        <strain evidence="11 12">VU population</strain>
        <tissue evidence="11">Whole body</tissue>
    </source>
</reference>
<evidence type="ECO:0000256" key="4">
    <source>
        <dbReference type="ARBA" id="ARBA00022679"/>
    </source>
</evidence>
<evidence type="ECO:0000256" key="6">
    <source>
        <dbReference type="ARBA" id="ARBA00022968"/>
    </source>
</evidence>